<dbReference type="PROSITE" id="PS51898">
    <property type="entry name" value="TYR_RECOMBINASE"/>
    <property type="match status" value="1"/>
</dbReference>
<evidence type="ECO:0000313" key="4">
    <source>
        <dbReference type="EMBL" id="PRF64883.1"/>
    </source>
</evidence>
<proteinExistence type="predicted"/>
<protein>
    <submittedName>
        <fullName evidence="4">Integrase</fullName>
    </submittedName>
</protein>
<reference evidence="4 5" key="1">
    <citation type="submission" date="2018-03" db="EMBL/GenBank/DDBJ databases">
        <authorList>
            <person name="Keele B.F."/>
        </authorList>
    </citation>
    <scope>NUCLEOTIDE SEQUENCE [LARGE SCALE GENOMIC DNA]</scope>
    <source>
        <strain evidence="4 5">AU19729</strain>
    </source>
</reference>
<dbReference type="Pfam" id="PF24624">
    <property type="entry name" value="Int_N"/>
    <property type="match status" value="1"/>
</dbReference>
<feature type="domain" description="Tyr recombinase" evidence="3">
    <location>
        <begin position="167"/>
        <end position="356"/>
    </location>
</feature>
<gene>
    <name evidence="4" type="ORF">C6Q15_04180</name>
</gene>
<evidence type="ECO:0000256" key="1">
    <source>
        <dbReference type="ARBA" id="ARBA00022908"/>
    </source>
</evidence>
<dbReference type="GO" id="GO:0006310">
    <property type="term" value="P:DNA recombination"/>
    <property type="evidence" value="ECO:0007669"/>
    <property type="project" value="UniProtKB-KW"/>
</dbReference>
<dbReference type="AlphaFoldDB" id="A0A2S9MYL8"/>
<evidence type="ECO:0000259" key="3">
    <source>
        <dbReference type="PROSITE" id="PS51898"/>
    </source>
</evidence>
<dbReference type="RefSeq" id="WP_105798602.1">
    <property type="nucleotide sequence ID" value="NZ_PVGH01000025.1"/>
</dbReference>
<keyword evidence="1" id="KW-0229">DNA integration</keyword>
<dbReference type="GO" id="GO:0015074">
    <property type="term" value="P:DNA integration"/>
    <property type="evidence" value="ECO:0007669"/>
    <property type="project" value="UniProtKB-KW"/>
</dbReference>
<dbReference type="GO" id="GO:0003677">
    <property type="term" value="F:DNA binding"/>
    <property type="evidence" value="ECO:0007669"/>
    <property type="project" value="InterPro"/>
</dbReference>
<dbReference type="InterPro" id="IPR013762">
    <property type="entry name" value="Integrase-like_cat_sf"/>
</dbReference>
<dbReference type="EMBL" id="PVGH01000025">
    <property type="protein sequence ID" value="PRF64883.1"/>
    <property type="molecule type" value="Genomic_DNA"/>
</dbReference>
<sequence>MASITKKGDKWQARVIRKGFPQQNKSFDTKAEAQIWASEIETQMRSGAFVENKAHLETTIGDLIQRRLDTDPALHVLPNGPLVTKNTMYLKYRLLNLKERLGMYSVENLTSQVLAKYRDERLKVVSPGTLLREIAVLEGLFKKARNDWGMQLPNPFSKFTRPEYHGRRDRILSPSELERLWEELKSRDELWEPRKAKNNINPHLLPLAKLALETAMRRSEMLELTWDRVDLERRVAYLEKTKNGKPRTVPLSSAAIAIIQEIAEARKKMPLEGIEAASNRIFPISYRVVDQAWSRAVKRANIKDFRFHDLRHQAITNMAKKIPNVIELSRISGHSNLKMLEIYYSTRPEDLALKLG</sequence>
<dbReference type="SUPFAM" id="SSF56349">
    <property type="entry name" value="DNA breaking-rejoining enzymes"/>
    <property type="match status" value="1"/>
</dbReference>
<dbReference type="InterPro" id="IPR057084">
    <property type="entry name" value="Int_N"/>
</dbReference>
<dbReference type="PANTHER" id="PTHR30349:SF94">
    <property type="entry name" value="INTEGRASE_RECOMBINASE HI_1414-RELATED"/>
    <property type="match status" value="1"/>
</dbReference>
<comment type="caution">
    <text evidence="4">The sequence shown here is derived from an EMBL/GenBank/DDBJ whole genome shotgun (WGS) entry which is preliminary data.</text>
</comment>
<dbReference type="Gene3D" id="1.10.443.10">
    <property type="entry name" value="Intergrase catalytic core"/>
    <property type="match status" value="1"/>
</dbReference>
<dbReference type="CDD" id="cd00796">
    <property type="entry name" value="INT_Rci_Hp1_C"/>
    <property type="match status" value="1"/>
</dbReference>
<keyword evidence="2" id="KW-0233">DNA recombination</keyword>
<evidence type="ECO:0000313" key="5">
    <source>
        <dbReference type="Proteomes" id="UP000238982"/>
    </source>
</evidence>
<dbReference type="InterPro" id="IPR011010">
    <property type="entry name" value="DNA_brk_join_enz"/>
</dbReference>
<dbReference type="Pfam" id="PF00589">
    <property type="entry name" value="Phage_integrase"/>
    <property type="match status" value="1"/>
</dbReference>
<name>A0A2S9MYL8_9BURK</name>
<dbReference type="Proteomes" id="UP000238982">
    <property type="component" value="Unassembled WGS sequence"/>
</dbReference>
<dbReference type="InterPro" id="IPR050090">
    <property type="entry name" value="Tyrosine_recombinase_XerCD"/>
</dbReference>
<organism evidence="4 5">
    <name type="scientific">Burkholderia multivorans</name>
    <dbReference type="NCBI Taxonomy" id="87883"/>
    <lineage>
        <taxon>Bacteria</taxon>
        <taxon>Pseudomonadati</taxon>
        <taxon>Pseudomonadota</taxon>
        <taxon>Betaproteobacteria</taxon>
        <taxon>Burkholderiales</taxon>
        <taxon>Burkholderiaceae</taxon>
        <taxon>Burkholderia</taxon>
        <taxon>Burkholderia cepacia complex</taxon>
    </lineage>
</organism>
<accession>A0A2S9MYL8</accession>
<dbReference type="InterPro" id="IPR002104">
    <property type="entry name" value="Integrase_catalytic"/>
</dbReference>
<evidence type="ECO:0000256" key="2">
    <source>
        <dbReference type="ARBA" id="ARBA00023172"/>
    </source>
</evidence>
<dbReference type="PANTHER" id="PTHR30349">
    <property type="entry name" value="PHAGE INTEGRASE-RELATED"/>
    <property type="match status" value="1"/>
</dbReference>